<gene>
    <name evidence="9" type="ORF">QBC35DRAFT_59500</name>
</gene>
<dbReference type="AlphaFoldDB" id="A0AAN7AFU2"/>
<feature type="region of interest" description="Disordered" evidence="6">
    <location>
        <begin position="294"/>
        <end position="327"/>
    </location>
</feature>
<comment type="subcellular location">
    <subcellularLocation>
        <location evidence="1">Membrane</location>
        <topology evidence="1">Multi-pass membrane protein</topology>
    </subcellularLocation>
</comment>
<protein>
    <recommendedName>
        <fullName evidence="8">Rhodopsin domain-containing protein</fullName>
    </recommendedName>
</protein>
<evidence type="ECO:0000256" key="2">
    <source>
        <dbReference type="ARBA" id="ARBA00022692"/>
    </source>
</evidence>
<organism evidence="9 10">
    <name type="scientific">Podospora australis</name>
    <dbReference type="NCBI Taxonomy" id="1536484"/>
    <lineage>
        <taxon>Eukaryota</taxon>
        <taxon>Fungi</taxon>
        <taxon>Dikarya</taxon>
        <taxon>Ascomycota</taxon>
        <taxon>Pezizomycotina</taxon>
        <taxon>Sordariomycetes</taxon>
        <taxon>Sordariomycetidae</taxon>
        <taxon>Sordariales</taxon>
        <taxon>Podosporaceae</taxon>
        <taxon>Podospora</taxon>
    </lineage>
</organism>
<dbReference type="PANTHER" id="PTHR33048:SF47">
    <property type="entry name" value="INTEGRAL MEMBRANE PROTEIN-RELATED"/>
    <property type="match status" value="1"/>
</dbReference>
<feature type="transmembrane region" description="Helical" evidence="7">
    <location>
        <begin position="58"/>
        <end position="77"/>
    </location>
</feature>
<feature type="transmembrane region" description="Helical" evidence="7">
    <location>
        <begin position="181"/>
        <end position="201"/>
    </location>
</feature>
<feature type="region of interest" description="Disordered" evidence="6">
    <location>
        <begin position="353"/>
        <end position="404"/>
    </location>
</feature>
<feature type="transmembrane region" description="Helical" evidence="7">
    <location>
        <begin position="26"/>
        <end position="46"/>
    </location>
</feature>
<keyword evidence="2 7" id="KW-0812">Transmembrane</keyword>
<evidence type="ECO:0000256" key="3">
    <source>
        <dbReference type="ARBA" id="ARBA00022989"/>
    </source>
</evidence>
<keyword evidence="3 7" id="KW-1133">Transmembrane helix</keyword>
<evidence type="ECO:0000259" key="8">
    <source>
        <dbReference type="Pfam" id="PF20684"/>
    </source>
</evidence>
<dbReference type="Pfam" id="PF20684">
    <property type="entry name" value="Fung_rhodopsin"/>
    <property type="match status" value="1"/>
</dbReference>
<keyword evidence="4 7" id="KW-0472">Membrane</keyword>
<feature type="transmembrane region" description="Helical" evidence="7">
    <location>
        <begin position="217"/>
        <end position="237"/>
    </location>
</feature>
<reference evidence="9" key="2">
    <citation type="submission" date="2023-05" db="EMBL/GenBank/DDBJ databases">
        <authorList>
            <consortium name="Lawrence Berkeley National Laboratory"/>
            <person name="Steindorff A."/>
            <person name="Hensen N."/>
            <person name="Bonometti L."/>
            <person name="Westerberg I."/>
            <person name="Brannstrom I.O."/>
            <person name="Guillou S."/>
            <person name="Cros-Aarteil S."/>
            <person name="Calhoun S."/>
            <person name="Haridas S."/>
            <person name="Kuo A."/>
            <person name="Mondo S."/>
            <person name="Pangilinan J."/>
            <person name="Riley R."/>
            <person name="Labutti K."/>
            <person name="Andreopoulos B."/>
            <person name="Lipzen A."/>
            <person name="Chen C."/>
            <person name="Yanf M."/>
            <person name="Daum C."/>
            <person name="Ng V."/>
            <person name="Clum A."/>
            <person name="Ohm R."/>
            <person name="Martin F."/>
            <person name="Silar P."/>
            <person name="Natvig D."/>
            <person name="Lalanne C."/>
            <person name="Gautier V."/>
            <person name="Ament-Velasquez S.L."/>
            <person name="Kruys A."/>
            <person name="Hutchinson M.I."/>
            <person name="Powell A.J."/>
            <person name="Barry K."/>
            <person name="Miller A.N."/>
            <person name="Grigoriev I.V."/>
            <person name="Debuchy R."/>
            <person name="Gladieux P."/>
            <person name="Thoren M.H."/>
            <person name="Johannesson H."/>
        </authorList>
    </citation>
    <scope>NUCLEOTIDE SEQUENCE</scope>
    <source>
        <strain evidence="9">PSN309</strain>
    </source>
</reference>
<evidence type="ECO:0000256" key="7">
    <source>
        <dbReference type="SAM" id="Phobius"/>
    </source>
</evidence>
<dbReference type="EMBL" id="MU864494">
    <property type="protein sequence ID" value="KAK4184312.1"/>
    <property type="molecule type" value="Genomic_DNA"/>
</dbReference>
<comment type="caution">
    <text evidence="9">The sequence shown here is derived from an EMBL/GenBank/DDBJ whole genome shotgun (WGS) entry which is preliminary data.</text>
</comment>
<keyword evidence="10" id="KW-1185">Reference proteome</keyword>
<evidence type="ECO:0000256" key="1">
    <source>
        <dbReference type="ARBA" id="ARBA00004141"/>
    </source>
</evidence>
<dbReference type="InterPro" id="IPR049326">
    <property type="entry name" value="Rhodopsin_dom_fungi"/>
</dbReference>
<dbReference type="GO" id="GO:0016020">
    <property type="term" value="C:membrane"/>
    <property type="evidence" value="ECO:0007669"/>
    <property type="project" value="UniProtKB-SubCell"/>
</dbReference>
<dbReference type="Proteomes" id="UP001302126">
    <property type="component" value="Unassembled WGS sequence"/>
</dbReference>
<evidence type="ECO:0000313" key="10">
    <source>
        <dbReference type="Proteomes" id="UP001302126"/>
    </source>
</evidence>
<feature type="compositionally biased region" description="Low complexity" evidence="6">
    <location>
        <begin position="357"/>
        <end position="371"/>
    </location>
</feature>
<evidence type="ECO:0000256" key="4">
    <source>
        <dbReference type="ARBA" id="ARBA00023136"/>
    </source>
</evidence>
<evidence type="ECO:0000256" key="5">
    <source>
        <dbReference type="ARBA" id="ARBA00038359"/>
    </source>
</evidence>
<sequence>MAGGSADAAEDVTSPYVPGQSRSENLIAIVTCMTVFSTLILALRLWTRSRIQGIAWGADDWTIFVSWLFSVAFTVNVCTQTRFGLGKHVADLPPTTNFSAALELFYYGEATYYITVSLTKMSILFLYLRIIPHRVYKIINWSMMVFVGLTAFTCVVAGIFQCNPIRRAWHPEIDGTCFNQVALYLANAGLNIGQDLIIYVLPVKTLWQLQLPRKQRIALILVFVVGAFVCITGILRLESLTMASVSKDPTWDNYPAAIWSSIESNVGIVCASLAHLKPLVARYAPALLSIQRTTRLPDERSGPTGDGKSQLNSGLTSGGRSAPLSRNKPFGILTEMELEDNDEAAIVRAAAHNKIGSDSYSSDNSDVYPSPQRDQARDVNRQPSGIHKTTRVTISYGDRDREGS</sequence>
<dbReference type="InterPro" id="IPR052337">
    <property type="entry name" value="SAT4-like"/>
</dbReference>
<accession>A0AAN7AFU2</accession>
<proteinExistence type="inferred from homology"/>
<feature type="compositionally biased region" description="Polar residues" evidence="6">
    <location>
        <begin position="307"/>
        <end position="319"/>
    </location>
</feature>
<evidence type="ECO:0000256" key="6">
    <source>
        <dbReference type="SAM" id="MobiDB-lite"/>
    </source>
</evidence>
<name>A0AAN7AFU2_9PEZI</name>
<dbReference type="PANTHER" id="PTHR33048">
    <property type="entry name" value="PTH11-LIKE INTEGRAL MEMBRANE PROTEIN (AFU_ORTHOLOGUE AFUA_5G11245)"/>
    <property type="match status" value="1"/>
</dbReference>
<feature type="transmembrane region" description="Helical" evidence="7">
    <location>
        <begin position="110"/>
        <end position="131"/>
    </location>
</feature>
<comment type="similarity">
    <text evidence="5">Belongs to the SAT4 family.</text>
</comment>
<feature type="domain" description="Rhodopsin" evidence="8">
    <location>
        <begin position="43"/>
        <end position="282"/>
    </location>
</feature>
<feature type="transmembrane region" description="Helical" evidence="7">
    <location>
        <begin position="138"/>
        <end position="161"/>
    </location>
</feature>
<evidence type="ECO:0000313" key="9">
    <source>
        <dbReference type="EMBL" id="KAK4184312.1"/>
    </source>
</evidence>
<reference evidence="9" key="1">
    <citation type="journal article" date="2023" name="Mol. Phylogenet. Evol.">
        <title>Genome-scale phylogeny and comparative genomics of the fungal order Sordariales.</title>
        <authorList>
            <person name="Hensen N."/>
            <person name="Bonometti L."/>
            <person name="Westerberg I."/>
            <person name="Brannstrom I.O."/>
            <person name="Guillou S."/>
            <person name="Cros-Aarteil S."/>
            <person name="Calhoun S."/>
            <person name="Haridas S."/>
            <person name="Kuo A."/>
            <person name="Mondo S."/>
            <person name="Pangilinan J."/>
            <person name="Riley R."/>
            <person name="LaButti K."/>
            <person name="Andreopoulos B."/>
            <person name="Lipzen A."/>
            <person name="Chen C."/>
            <person name="Yan M."/>
            <person name="Daum C."/>
            <person name="Ng V."/>
            <person name="Clum A."/>
            <person name="Steindorff A."/>
            <person name="Ohm R.A."/>
            <person name="Martin F."/>
            <person name="Silar P."/>
            <person name="Natvig D.O."/>
            <person name="Lalanne C."/>
            <person name="Gautier V."/>
            <person name="Ament-Velasquez S.L."/>
            <person name="Kruys A."/>
            <person name="Hutchinson M.I."/>
            <person name="Powell A.J."/>
            <person name="Barry K."/>
            <person name="Miller A.N."/>
            <person name="Grigoriev I.V."/>
            <person name="Debuchy R."/>
            <person name="Gladieux P."/>
            <person name="Hiltunen Thoren M."/>
            <person name="Johannesson H."/>
        </authorList>
    </citation>
    <scope>NUCLEOTIDE SEQUENCE</scope>
    <source>
        <strain evidence="9">PSN309</strain>
    </source>
</reference>